<evidence type="ECO:0000313" key="12">
    <source>
        <dbReference type="EMBL" id="MFD2519564.1"/>
    </source>
</evidence>
<comment type="caution">
    <text evidence="10">Lacks conserved residue(s) required for the propagation of feature annotation.</text>
</comment>
<feature type="binding site" evidence="10">
    <location>
        <begin position="16"/>
        <end position="21"/>
    </location>
    <ligand>
        <name>substrate</name>
    </ligand>
</feature>
<feature type="site" description="Interaction with substrate tRNA" evidence="10">
    <location>
        <position position="128"/>
    </location>
</feature>
<comment type="similarity">
    <text evidence="3 10">Belongs to the IPP transferase family.</text>
</comment>
<dbReference type="HAMAP" id="MF_00185">
    <property type="entry name" value="IPP_trans"/>
    <property type="match status" value="1"/>
</dbReference>
<dbReference type="Proteomes" id="UP001597510">
    <property type="component" value="Unassembled WGS sequence"/>
</dbReference>
<comment type="catalytic activity">
    <reaction evidence="9 10">
        <text>adenosine(37) in tRNA + dimethylallyl diphosphate = N(6)-dimethylallyladenosine(37) in tRNA + diphosphate</text>
        <dbReference type="Rhea" id="RHEA:26482"/>
        <dbReference type="Rhea" id="RHEA-COMP:10162"/>
        <dbReference type="Rhea" id="RHEA-COMP:10375"/>
        <dbReference type="ChEBI" id="CHEBI:33019"/>
        <dbReference type="ChEBI" id="CHEBI:57623"/>
        <dbReference type="ChEBI" id="CHEBI:74411"/>
        <dbReference type="ChEBI" id="CHEBI:74415"/>
        <dbReference type="EC" id="2.5.1.75"/>
    </reaction>
</comment>
<dbReference type="InterPro" id="IPR027417">
    <property type="entry name" value="P-loop_NTPase"/>
</dbReference>
<name>A0ABW5J210_9BACT</name>
<keyword evidence="7 10" id="KW-0067">ATP-binding</keyword>
<dbReference type="InterPro" id="IPR008144">
    <property type="entry name" value="Guanylate_kin-like_dom"/>
</dbReference>
<comment type="function">
    <text evidence="2 10">Catalyzes the transfer of a dimethylallyl group onto the adenine at position 37 in tRNAs that read codons beginning with uridine, leading to the formation of N6-(dimethylallyl)adenosine (i(6)A).</text>
</comment>
<evidence type="ECO:0000256" key="2">
    <source>
        <dbReference type="ARBA" id="ARBA00003213"/>
    </source>
</evidence>
<evidence type="ECO:0000259" key="11">
    <source>
        <dbReference type="PROSITE" id="PS50052"/>
    </source>
</evidence>
<dbReference type="GO" id="GO:0052381">
    <property type="term" value="F:tRNA dimethylallyltransferase activity"/>
    <property type="evidence" value="ECO:0007669"/>
    <property type="project" value="UniProtKB-EC"/>
</dbReference>
<dbReference type="SUPFAM" id="SSF52540">
    <property type="entry name" value="P-loop containing nucleoside triphosphate hydrolases"/>
    <property type="match status" value="1"/>
</dbReference>
<dbReference type="InterPro" id="IPR039657">
    <property type="entry name" value="Dimethylallyltransferase"/>
</dbReference>
<evidence type="ECO:0000256" key="7">
    <source>
        <dbReference type="ARBA" id="ARBA00022840"/>
    </source>
</evidence>
<accession>A0ABW5J210</accession>
<evidence type="ECO:0000313" key="13">
    <source>
        <dbReference type="Proteomes" id="UP001597510"/>
    </source>
</evidence>
<sequence>MTQTSPKYLILLVGPTAVGKTDLSIRLAHKLNTEIISADSRQFYQELSIGTAKPSVEEMDGIKHHFIDSHSIEAYYSAGDFERDVIKLLEEDIFKRKDVVIMTGGSGLFVKAITDGLDEMPEAPLALRENLMKRLETEGVEQLAAELQKLDPEYAATADLQNSQRVVRALEVCLSTGKPFSEFHKKAKVERNFKFIKIGIERPREELYDRINRRMDIMLANGLEEEVKGLNDYRNHNALQTVGYKEVFEFMDGAYDHSTMVELLKRNSRRYAKRQMTWFKNQDDFQWFNAEDFDGVYGYIQSTLNQK</sequence>
<evidence type="ECO:0000256" key="9">
    <source>
        <dbReference type="ARBA" id="ARBA00049563"/>
    </source>
</evidence>
<dbReference type="RefSeq" id="WP_340236666.1">
    <property type="nucleotide sequence ID" value="NZ_JBBEWC010000006.1"/>
</dbReference>
<feature type="site" description="Interaction with substrate tRNA" evidence="10">
    <location>
        <position position="106"/>
    </location>
</feature>
<dbReference type="Pfam" id="PF01715">
    <property type="entry name" value="IPPT"/>
    <property type="match status" value="1"/>
</dbReference>
<evidence type="ECO:0000256" key="4">
    <source>
        <dbReference type="ARBA" id="ARBA00022679"/>
    </source>
</evidence>
<comment type="caution">
    <text evidence="12">The sequence shown here is derived from an EMBL/GenBank/DDBJ whole genome shotgun (WGS) entry which is preliminary data.</text>
</comment>
<dbReference type="NCBIfam" id="TIGR00174">
    <property type="entry name" value="miaA"/>
    <property type="match status" value="1"/>
</dbReference>
<evidence type="ECO:0000256" key="1">
    <source>
        <dbReference type="ARBA" id="ARBA00001946"/>
    </source>
</evidence>
<organism evidence="12 13">
    <name type="scientific">Emticicia soli</name>
    <dbReference type="NCBI Taxonomy" id="2027878"/>
    <lineage>
        <taxon>Bacteria</taxon>
        <taxon>Pseudomonadati</taxon>
        <taxon>Bacteroidota</taxon>
        <taxon>Cytophagia</taxon>
        <taxon>Cytophagales</taxon>
        <taxon>Leadbetterellaceae</taxon>
        <taxon>Emticicia</taxon>
    </lineage>
</organism>
<evidence type="ECO:0000256" key="10">
    <source>
        <dbReference type="HAMAP-Rule" id="MF_00185"/>
    </source>
</evidence>
<feature type="binding site" evidence="10">
    <location>
        <begin position="14"/>
        <end position="21"/>
    </location>
    <ligand>
        <name>ATP</name>
        <dbReference type="ChEBI" id="CHEBI:30616"/>
    </ligand>
</feature>
<dbReference type="PANTHER" id="PTHR11088:SF60">
    <property type="entry name" value="TRNA DIMETHYLALLYLTRANSFERASE"/>
    <property type="match status" value="1"/>
</dbReference>
<keyword evidence="6 10" id="KW-0547">Nucleotide-binding</keyword>
<dbReference type="InterPro" id="IPR018022">
    <property type="entry name" value="IPT"/>
</dbReference>
<dbReference type="Gene3D" id="1.10.20.140">
    <property type="match status" value="1"/>
</dbReference>
<keyword evidence="13" id="KW-1185">Reference proteome</keyword>
<proteinExistence type="inferred from homology"/>
<comment type="cofactor">
    <cofactor evidence="1 10">
        <name>Mg(2+)</name>
        <dbReference type="ChEBI" id="CHEBI:18420"/>
    </cofactor>
</comment>
<keyword evidence="4 10" id="KW-0808">Transferase</keyword>
<dbReference type="PANTHER" id="PTHR11088">
    <property type="entry name" value="TRNA DIMETHYLALLYLTRANSFERASE"/>
    <property type="match status" value="1"/>
</dbReference>
<keyword evidence="8 10" id="KW-0460">Magnesium</keyword>
<protein>
    <recommendedName>
        <fullName evidence="10">tRNA dimethylallyltransferase</fullName>
        <ecNumber evidence="10">2.5.1.75</ecNumber>
    </recommendedName>
    <alternativeName>
        <fullName evidence="10">Dimethylallyl diphosphate:tRNA dimethylallyltransferase</fullName>
        <shortName evidence="10">DMAPP:tRNA dimethylallyltransferase</shortName>
        <shortName evidence="10">DMATase</shortName>
    </alternativeName>
    <alternativeName>
        <fullName evidence="10">Isopentenyl-diphosphate:tRNA isopentenyltransferase</fullName>
        <shortName evidence="10">IPP transferase</shortName>
        <shortName evidence="10">IPPT</shortName>
        <shortName evidence="10">IPTase</shortName>
    </alternativeName>
</protein>
<feature type="domain" description="Guanylate kinase-like" evidence="11">
    <location>
        <begin position="7"/>
        <end position="81"/>
    </location>
</feature>
<reference evidence="13" key="1">
    <citation type="journal article" date="2019" name="Int. J. Syst. Evol. Microbiol.">
        <title>The Global Catalogue of Microorganisms (GCM) 10K type strain sequencing project: providing services to taxonomists for standard genome sequencing and annotation.</title>
        <authorList>
            <consortium name="The Broad Institute Genomics Platform"/>
            <consortium name="The Broad Institute Genome Sequencing Center for Infectious Disease"/>
            <person name="Wu L."/>
            <person name="Ma J."/>
        </authorList>
    </citation>
    <scope>NUCLEOTIDE SEQUENCE [LARGE SCALE GENOMIC DNA]</scope>
    <source>
        <strain evidence="13">KCTC 52344</strain>
    </source>
</reference>
<dbReference type="PROSITE" id="PS50052">
    <property type="entry name" value="GUANYLATE_KINASE_2"/>
    <property type="match status" value="1"/>
</dbReference>
<feature type="region of interest" description="Interaction with substrate tRNA" evidence="10">
    <location>
        <begin position="164"/>
        <end position="168"/>
    </location>
</feature>
<dbReference type="Gene3D" id="3.40.50.300">
    <property type="entry name" value="P-loop containing nucleotide triphosphate hydrolases"/>
    <property type="match status" value="1"/>
</dbReference>
<dbReference type="EMBL" id="JBHULC010000003">
    <property type="protein sequence ID" value="MFD2519564.1"/>
    <property type="molecule type" value="Genomic_DNA"/>
</dbReference>
<comment type="subunit">
    <text evidence="10">Monomer.</text>
</comment>
<evidence type="ECO:0000256" key="5">
    <source>
        <dbReference type="ARBA" id="ARBA00022694"/>
    </source>
</evidence>
<gene>
    <name evidence="10 12" type="primary">miaA</name>
    <name evidence="12" type="ORF">ACFSR2_01630</name>
</gene>
<evidence type="ECO:0000256" key="3">
    <source>
        <dbReference type="ARBA" id="ARBA00005842"/>
    </source>
</evidence>
<dbReference type="EC" id="2.5.1.75" evidence="10"/>
<evidence type="ECO:0000256" key="6">
    <source>
        <dbReference type="ARBA" id="ARBA00022741"/>
    </source>
</evidence>
<keyword evidence="5 10" id="KW-0819">tRNA processing</keyword>
<feature type="region of interest" description="Interaction with substrate tRNA" evidence="10">
    <location>
        <begin position="39"/>
        <end position="42"/>
    </location>
</feature>
<evidence type="ECO:0000256" key="8">
    <source>
        <dbReference type="ARBA" id="ARBA00022842"/>
    </source>
</evidence>